<name>A0AA38HND2_9CUCU</name>
<reference evidence="1" key="1">
    <citation type="journal article" date="2023" name="G3 (Bethesda)">
        <title>Whole genome assemblies of Zophobas morio and Tenebrio molitor.</title>
        <authorList>
            <person name="Kaur S."/>
            <person name="Stinson S.A."/>
            <person name="diCenzo G.C."/>
        </authorList>
    </citation>
    <scope>NUCLEOTIDE SEQUENCE</scope>
    <source>
        <strain evidence="1">QUZm001</strain>
    </source>
</reference>
<sequence>MIRNSSCVLNGDLLIDVPSVEDIRGNPKIHDAGPKTNISYRKDDSRARSLDYLFPDGFIIFMSVLFSINPKETGIDVKESGTPPVSAGGDQLIVCCGRDYVVGAAWVSCLVTTW</sequence>
<evidence type="ECO:0000313" key="2">
    <source>
        <dbReference type="Proteomes" id="UP001168821"/>
    </source>
</evidence>
<organism evidence="1 2">
    <name type="scientific">Zophobas morio</name>
    <dbReference type="NCBI Taxonomy" id="2755281"/>
    <lineage>
        <taxon>Eukaryota</taxon>
        <taxon>Metazoa</taxon>
        <taxon>Ecdysozoa</taxon>
        <taxon>Arthropoda</taxon>
        <taxon>Hexapoda</taxon>
        <taxon>Insecta</taxon>
        <taxon>Pterygota</taxon>
        <taxon>Neoptera</taxon>
        <taxon>Endopterygota</taxon>
        <taxon>Coleoptera</taxon>
        <taxon>Polyphaga</taxon>
        <taxon>Cucujiformia</taxon>
        <taxon>Tenebrionidae</taxon>
        <taxon>Zophobas</taxon>
    </lineage>
</organism>
<keyword evidence="2" id="KW-1185">Reference proteome</keyword>
<proteinExistence type="predicted"/>
<accession>A0AA38HND2</accession>
<protein>
    <submittedName>
        <fullName evidence="1">Uncharacterized protein</fullName>
    </submittedName>
</protein>
<comment type="caution">
    <text evidence="1">The sequence shown here is derived from an EMBL/GenBank/DDBJ whole genome shotgun (WGS) entry which is preliminary data.</text>
</comment>
<dbReference type="AlphaFoldDB" id="A0AA38HND2"/>
<gene>
    <name evidence="1" type="ORF">Zmor_027514</name>
</gene>
<evidence type="ECO:0000313" key="1">
    <source>
        <dbReference type="EMBL" id="KAJ3640983.1"/>
    </source>
</evidence>
<dbReference type="Proteomes" id="UP001168821">
    <property type="component" value="Unassembled WGS sequence"/>
</dbReference>
<dbReference type="EMBL" id="JALNTZ010000009">
    <property type="protein sequence ID" value="KAJ3640983.1"/>
    <property type="molecule type" value="Genomic_DNA"/>
</dbReference>